<evidence type="ECO:0000256" key="2">
    <source>
        <dbReference type="ARBA" id="ARBA00023163"/>
    </source>
</evidence>
<reference evidence="6" key="1">
    <citation type="submission" date="2016-10" db="EMBL/GenBank/DDBJ databases">
        <authorList>
            <person name="Varghese N."/>
            <person name="Submissions S."/>
        </authorList>
    </citation>
    <scope>NUCLEOTIDE SEQUENCE [LARGE SCALE GENOMIC DNA]</scope>
    <source>
        <strain evidence="6">CGMCC 1.8981</strain>
    </source>
</reference>
<dbReference type="NCBIfam" id="TIGR00229">
    <property type="entry name" value="sensory_box"/>
    <property type="match status" value="1"/>
</dbReference>
<dbReference type="Pfam" id="PF13185">
    <property type="entry name" value="GAF_2"/>
    <property type="match status" value="1"/>
</dbReference>
<dbReference type="AlphaFoldDB" id="A0A1H6G4N8"/>
<dbReference type="CDD" id="cd00130">
    <property type="entry name" value="PAS"/>
    <property type="match status" value="1"/>
</dbReference>
<dbReference type="Pfam" id="PF08448">
    <property type="entry name" value="PAS_4"/>
    <property type="match status" value="1"/>
</dbReference>
<keyword evidence="1" id="KW-0805">Transcription regulation</keyword>
<feature type="region of interest" description="Disordered" evidence="3">
    <location>
        <begin position="569"/>
        <end position="616"/>
    </location>
</feature>
<dbReference type="InterPro" id="IPR013656">
    <property type="entry name" value="PAS_4"/>
</dbReference>
<dbReference type="SUPFAM" id="SSF55781">
    <property type="entry name" value="GAF domain-like"/>
    <property type="match status" value="1"/>
</dbReference>
<dbReference type="SMART" id="SM00091">
    <property type="entry name" value="PAS"/>
    <property type="match status" value="3"/>
</dbReference>
<dbReference type="PANTHER" id="PTHR34236:SF1">
    <property type="entry name" value="DIMETHYL SULFOXIDE REDUCTASE TRANSCRIPTIONAL ACTIVATOR"/>
    <property type="match status" value="1"/>
</dbReference>
<name>A0A1H6G4N8_9EURY</name>
<organism evidence="5 6">
    <name type="scientific">Natronorubrum sediminis</name>
    <dbReference type="NCBI Taxonomy" id="640943"/>
    <lineage>
        <taxon>Archaea</taxon>
        <taxon>Methanobacteriati</taxon>
        <taxon>Methanobacteriota</taxon>
        <taxon>Stenosarchaea group</taxon>
        <taxon>Halobacteria</taxon>
        <taxon>Halobacteriales</taxon>
        <taxon>Natrialbaceae</taxon>
        <taxon>Natronorubrum</taxon>
    </lineage>
</organism>
<dbReference type="InterPro" id="IPR003018">
    <property type="entry name" value="GAF"/>
</dbReference>
<dbReference type="Proteomes" id="UP000199112">
    <property type="component" value="Unassembled WGS sequence"/>
</dbReference>
<dbReference type="RefSeq" id="WP_245726743.1">
    <property type="nucleotide sequence ID" value="NZ_FNWL01000005.1"/>
</dbReference>
<evidence type="ECO:0000256" key="1">
    <source>
        <dbReference type="ARBA" id="ARBA00023015"/>
    </source>
</evidence>
<feature type="domain" description="PAS" evidence="4">
    <location>
        <begin position="137"/>
        <end position="207"/>
    </location>
</feature>
<keyword evidence="2" id="KW-0804">Transcription</keyword>
<dbReference type="InterPro" id="IPR007050">
    <property type="entry name" value="HTH_bacterioopsin"/>
</dbReference>
<evidence type="ECO:0000313" key="5">
    <source>
        <dbReference type="EMBL" id="SEH18047.1"/>
    </source>
</evidence>
<evidence type="ECO:0000313" key="6">
    <source>
        <dbReference type="Proteomes" id="UP000199112"/>
    </source>
</evidence>
<dbReference type="EMBL" id="FNWL01000005">
    <property type="protein sequence ID" value="SEH18047.1"/>
    <property type="molecule type" value="Genomic_DNA"/>
</dbReference>
<evidence type="ECO:0000256" key="3">
    <source>
        <dbReference type="SAM" id="MobiDB-lite"/>
    </source>
</evidence>
<dbReference type="Gene3D" id="3.30.450.40">
    <property type="match status" value="1"/>
</dbReference>
<dbReference type="Pfam" id="PF15915">
    <property type="entry name" value="BAT"/>
    <property type="match status" value="1"/>
</dbReference>
<sequence>MSDSPVPTGDVLRVLVVGDSSQIDATMATLSSQFDSVSLVRERSLASALERLARLDIHCVVCQFDPDSGEPPPIAGIRTRSDSVPIVAVTGHAADARREERALEAGASVVVDSEDPASLVGTRVKTAARQYQHAMESDGTTESILERSDALVCVLDESATIVSANGAVDERLGYTPAELEGTPLAQLVHPDDRERVQTVFERVSRGALGANERVSARIGRGDGTWSAAELSARNRLADPRVTGVVLTLLPVSSPATGAADSTQTVLDSIDDPLFTLGPQWEIRQANAAARDLFETTDSSPTGTVIWDLLDERVRSTFYERALEAARTNSAVEFETPYPSLETRLAVTVSPHEAGVVDADEGTETEINTETGWETDTDGDSDTDTNTGFTVHARAVPPDGSTAVDRTRFDLLESVVDALGDGVLVLEGETISFANATTLELTEDDTLVGRGLEAVFDDALAAAIHERARSPLVRWMDPLTGTLTAGDDSVPVDVFVTPLSADDRTLCVVRDRTRSPAGTLETLESATDEIRDAESFSDVTSAVLEAILEYSGGDLGAWYRLDDDALRPETVVTPTSRSPGELASIDRDTPPLSSLLEHGADGSDSSGRGESGTVDPPEITATVFDRAECESLLTQGGLRAERLLVVPLPPHGIALVASSDPLAFERIDREPLLAIGRVGATALDALESAADRRATLAENRRLETALERCQRLREHERDILACDSRGEIERTCCEAATSIPLEESAGAVELAWIGRIDTGSERIVPEAWAGDDVDDLEPVAIPADTVDPRRSKTDDASLEGTHPAALAATTLEPVVVDAIDADGTQPDQGWRRRALEEGRRSALAVPLVVDGRCYGMLTAFADTPSAFDDSIRERYLELATVTSYALAADERKRALLADRLTELEVAVRRDDDGDGDALSAIAHEVGGELTVQAIVPRATGASTVYCAVRDDEAGTAQSVVDAIESVETGRRVGDESEPLYEFVLAEPTVAESLATHGARVQSVAPAGDRTRFVLEVPRSTDVRSILEVLERTSGDVDLLARRDRDRSIHSGQPFDADLRRTLSERQLRTLEAAYYGGFFAWPRESTGEEVADSLGVSQPTFSRHLRVAQGKVFSSLFDDRA</sequence>
<dbReference type="InterPro" id="IPR035965">
    <property type="entry name" value="PAS-like_dom_sf"/>
</dbReference>
<dbReference type="Pfam" id="PF04967">
    <property type="entry name" value="HTH_10"/>
    <property type="match status" value="1"/>
</dbReference>
<dbReference type="Pfam" id="PF08447">
    <property type="entry name" value="PAS_3"/>
    <property type="match status" value="1"/>
</dbReference>
<dbReference type="Gene3D" id="3.30.450.20">
    <property type="entry name" value="PAS domain"/>
    <property type="match status" value="2"/>
</dbReference>
<proteinExistence type="predicted"/>
<evidence type="ECO:0000259" key="4">
    <source>
        <dbReference type="PROSITE" id="PS50112"/>
    </source>
</evidence>
<dbReference type="InterPro" id="IPR031803">
    <property type="entry name" value="BAT_GAF/HTH-assoc"/>
</dbReference>
<keyword evidence="6" id="KW-1185">Reference proteome</keyword>
<dbReference type="InterPro" id="IPR000014">
    <property type="entry name" value="PAS"/>
</dbReference>
<dbReference type="SUPFAM" id="SSF55785">
    <property type="entry name" value="PYP-like sensor domain (PAS domain)"/>
    <property type="match status" value="2"/>
</dbReference>
<dbReference type="Gene3D" id="3.40.50.2300">
    <property type="match status" value="1"/>
</dbReference>
<gene>
    <name evidence="5" type="ORF">SAMN04487967_3572</name>
</gene>
<dbReference type="InterPro" id="IPR013655">
    <property type="entry name" value="PAS_fold_3"/>
</dbReference>
<dbReference type="InterPro" id="IPR029016">
    <property type="entry name" value="GAF-like_dom_sf"/>
</dbReference>
<dbReference type="PANTHER" id="PTHR34236">
    <property type="entry name" value="DIMETHYL SULFOXIDE REDUCTASE TRANSCRIPTIONAL ACTIVATOR"/>
    <property type="match status" value="1"/>
</dbReference>
<dbReference type="PROSITE" id="PS50112">
    <property type="entry name" value="PAS"/>
    <property type="match status" value="1"/>
</dbReference>
<accession>A0A1H6G4N8</accession>
<protein>
    <submittedName>
        <fullName evidence="5">PAS domain S-box-containing protein</fullName>
    </submittedName>
</protein>
<feature type="compositionally biased region" description="Low complexity" evidence="3">
    <location>
        <begin position="601"/>
        <end position="611"/>
    </location>
</feature>